<evidence type="ECO:0000256" key="4">
    <source>
        <dbReference type="ARBA" id="ARBA00023136"/>
    </source>
</evidence>
<feature type="transmembrane region" description="Helical" evidence="5">
    <location>
        <begin position="79"/>
        <end position="97"/>
    </location>
</feature>
<organism evidence="6">
    <name type="scientific">Timema shepardi</name>
    <name type="common">Walking stick</name>
    <dbReference type="NCBI Taxonomy" id="629360"/>
    <lineage>
        <taxon>Eukaryota</taxon>
        <taxon>Metazoa</taxon>
        <taxon>Ecdysozoa</taxon>
        <taxon>Arthropoda</taxon>
        <taxon>Hexapoda</taxon>
        <taxon>Insecta</taxon>
        <taxon>Pterygota</taxon>
        <taxon>Neoptera</taxon>
        <taxon>Polyneoptera</taxon>
        <taxon>Phasmatodea</taxon>
        <taxon>Timematodea</taxon>
        <taxon>Timematoidea</taxon>
        <taxon>Timematidae</taxon>
        <taxon>Timema</taxon>
    </lineage>
</organism>
<keyword evidence="4 5" id="KW-0472">Membrane</keyword>
<feature type="transmembrane region" description="Helical" evidence="5">
    <location>
        <begin position="103"/>
        <end position="122"/>
    </location>
</feature>
<dbReference type="GO" id="GO:0006820">
    <property type="term" value="P:monoatomic anion transport"/>
    <property type="evidence" value="ECO:0007669"/>
    <property type="project" value="TreeGrafter"/>
</dbReference>
<dbReference type="GO" id="GO:0022857">
    <property type="term" value="F:transmembrane transporter activity"/>
    <property type="evidence" value="ECO:0007669"/>
    <property type="project" value="TreeGrafter"/>
</dbReference>
<evidence type="ECO:0000313" key="6">
    <source>
        <dbReference type="EMBL" id="CAD7269122.1"/>
    </source>
</evidence>
<comment type="subcellular location">
    <subcellularLocation>
        <location evidence="1">Membrane</location>
        <topology evidence="1">Multi-pass membrane protein</topology>
    </subcellularLocation>
</comment>
<dbReference type="InterPro" id="IPR050382">
    <property type="entry name" value="MFS_Na/Anion_cotransporter"/>
</dbReference>
<gene>
    <name evidence="6" type="ORF">TSIB3V08_LOCUS13122</name>
</gene>
<dbReference type="PANTHER" id="PTHR11662">
    <property type="entry name" value="SOLUTE CARRIER FAMILY 17"/>
    <property type="match status" value="1"/>
</dbReference>
<dbReference type="InterPro" id="IPR036259">
    <property type="entry name" value="MFS_trans_sf"/>
</dbReference>
<dbReference type="EMBL" id="OC020476">
    <property type="protein sequence ID" value="CAD7269122.1"/>
    <property type="molecule type" value="Genomic_DNA"/>
</dbReference>
<protein>
    <submittedName>
        <fullName evidence="6">Uncharacterized protein</fullName>
    </submittedName>
</protein>
<evidence type="ECO:0000256" key="3">
    <source>
        <dbReference type="ARBA" id="ARBA00022989"/>
    </source>
</evidence>
<reference evidence="6" key="1">
    <citation type="submission" date="2020-11" db="EMBL/GenBank/DDBJ databases">
        <authorList>
            <person name="Tran Van P."/>
        </authorList>
    </citation>
    <scope>NUCLEOTIDE SEQUENCE</scope>
</reference>
<name>A0A7R9B9Q8_TIMSH</name>
<keyword evidence="2 5" id="KW-0812">Transmembrane</keyword>
<dbReference type="GO" id="GO:0016020">
    <property type="term" value="C:membrane"/>
    <property type="evidence" value="ECO:0007669"/>
    <property type="project" value="UniProtKB-SubCell"/>
</dbReference>
<proteinExistence type="predicted"/>
<evidence type="ECO:0000256" key="2">
    <source>
        <dbReference type="ARBA" id="ARBA00022692"/>
    </source>
</evidence>
<dbReference type="SUPFAM" id="SSF103473">
    <property type="entry name" value="MFS general substrate transporter"/>
    <property type="match status" value="1"/>
</dbReference>
<dbReference type="AlphaFoldDB" id="A0A7R9B9Q8"/>
<evidence type="ECO:0000256" key="5">
    <source>
        <dbReference type="SAM" id="Phobius"/>
    </source>
</evidence>
<feature type="transmembrane region" description="Helical" evidence="5">
    <location>
        <begin position="39"/>
        <end position="58"/>
    </location>
</feature>
<evidence type="ECO:0000256" key="1">
    <source>
        <dbReference type="ARBA" id="ARBA00004141"/>
    </source>
</evidence>
<accession>A0A7R9B9Q8</accession>
<dbReference type="Gene3D" id="1.20.1250.20">
    <property type="entry name" value="MFS general substrate transporter like domains"/>
    <property type="match status" value="1"/>
</dbReference>
<dbReference type="PANTHER" id="PTHR11662:SF455">
    <property type="entry name" value="GH23975P"/>
    <property type="match status" value="1"/>
</dbReference>
<sequence length="123" mass="13566">MNFHTSVTDSAFKTSVKNCLERGTSPGYLSDTLKIDLEYIGYILATPYLMMIFVMQFTGRASDWLVGDNILSQTQVRKVFLCGSYTLNSFLMLLAGLLRDPVAATLCLVVALVVLAVSMAVVW</sequence>
<keyword evidence="3 5" id="KW-1133">Transmembrane helix</keyword>